<evidence type="ECO:0000313" key="2">
    <source>
        <dbReference type="EMBL" id="MBA1272899.1"/>
    </source>
</evidence>
<evidence type="ECO:0000259" key="1">
    <source>
        <dbReference type="PROSITE" id="PS51725"/>
    </source>
</evidence>
<dbReference type="InterPro" id="IPR007138">
    <property type="entry name" value="ABM_dom"/>
</dbReference>
<evidence type="ECO:0000313" key="3">
    <source>
        <dbReference type="Proteomes" id="UP000786387"/>
    </source>
</evidence>
<protein>
    <submittedName>
        <fullName evidence="2">Antibiotic biosynthesis monooxygenase</fullName>
    </submittedName>
</protein>
<sequence>MIHVIATLHTAPGARSRVLQALAEVTPEVLAEAGCLAYQPLIDLATDMAAQTVDPDSILMFEQWQSVEHLQAHLQTSHMRRYRERVGDDVTGVTLRVLTLP</sequence>
<dbReference type="Proteomes" id="UP000786387">
    <property type="component" value="Unassembled WGS sequence"/>
</dbReference>
<proteinExistence type="predicted"/>
<dbReference type="GO" id="GO:0004497">
    <property type="term" value="F:monooxygenase activity"/>
    <property type="evidence" value="ECO:0007669"/>
    <property type="project" value="UniProtKB-KW"/>
</dbReference>
<dbReference type="Pfam" id="PF03992">
    <property type="entry name" value="ABM"/>
    <property type="match status" value="1"/>
</dbReference>
<keyword evidence="2" id="KW-0560">Oxidoreductase</keyword>
<reference evidence="2 3" key="1">
    <citation type="submission" date="2020-02" db="EMBL/GenBank/DDBJ databases">
        <title>Synteny-based analysis reveals conserved mechanism for high triclosan tolerance in Pseudomonas, as well as instances of horizontal transfer.</title>
        <authorList>
            <person name="Mcfarland A.G."/>
            <person name="Bertucci H.K."/>
            <person name="Litmann E."/>
            <person name="Shen J."/>
            <person name="Huttenhower C."/>
            <person name="Hartmann E.M."/>
        </authorList>
    </citation>
    <scope>NUCLEOTIDE SEQUENCE [LARGE SCALE GENOMIC DNA]</scope>
    <source>
        <strain evidence="2 3">115A1</strain>
    </source>
</reference>
<accession>A0ABR5YY90</accession>
<comment type="caution">
    <text evidence="2">The sequence shown here is derived from an EMBL/GenBank/DDBJ whole genome shotgun (WGS) entry which is preliminary data.</text>
</comment>
<dbReference type="InterPro" id="IPR011008">
    <property type="entry name" value="Dimeric_a/b-barrel"/>
</dbReference>
<dbReference type="RefSeq" id="WP_181069853.1">
    <property type="nucleotide sequence ID" value="NZ_JAAMRF010000003.1"/>
</dbReference>
<dbReference type="InterPro" id="IPR050744">
    <property type="entry name" value="AI-2_Isomerase_LsrG"/>
</dbReference>
<dbReference type="PANTHER" id="PTHR33336:SF3">
    <property type="entry name" value="ABM DOMAIN-CONTAINING PROTEIN"/>
    <property type="match status" value="1"/>
</dbReference>
<keyword evidence="3" id="KW-1185">Reference proteome</keyword>
<organism evidence="2 3">
    <name type="scientific">Stutzerimonas azotifigens</name>
    <dbReference type="NCBI Taxonomy" id="291995"/>
    <lineage>
        <taxon>Bacteria</taxon>
        <taxon>Pseudomonadati</taxon>
        <taxon>Pseudomonadota</taxon>
        <taxon>Gammaproteobacteria</taxon>
        <taxon>Pseudomonadales</taxon>
        <taxon>Pseudomonadaceae</taxon>
        <taxon>Stutzerimonas</taxon>
    </lineage>
</organism>
<dbReference type="PANTHER" id="PTHR33336">
    <property type="entry name" value="QUINOL MONOOXYGENASE YGIN-RELATED"/>
    <property type="match status" value="1"/>
</dbReference>
<gene>
    <name evidence="2" type="ORF">G7026_05995</name>
</gene>
<dbReference type="EMBL" id="JAAMRF010000003">
    <property type="protein sequence ID" value="MBA1272899.1"/>
    <property type="molecule type" value="Genomic_DNA"/>
</dbReference>
<keyword evidence="2" id="KW-0503">Monooxygenase</keyword>
<feature type="domain" description="ABM" evidence="1">
    <location>
        <begin position="2"/>
        <end position="98"/>
    </location>
</feature>
<dbReference type="SUPFAM" id="SSF54909">
    <property type="entry name" value="Dimeric alpha+beta barrel"/>
    <property type="match status" value="1"/>
</dbReference>
<dbReference type="Gene3D" id="3.30.70.100">
    <property type="match status" value="1"/>
</dbReference>
<name>A0ABR5YY90_9GAMM</name>
<dbReference type="PROSITE" id="PS51725">
    <property type="entry name" value="ABM"/>
    <property type="match status" value="1"/>
</dbReference>